<keyword evidence="2" id="KW-1185">Reference proteome</keyword>
<dbReference type="InterPro" id="IPR013424">
    <property type="entry name" value="Ice-binding_C"/>
</dbReference>
<accession>A0ABN6H2E0</accession>
<evidence type="ECO:0008006" key="3">
    <source>
        <dbReference type="Google" id="ProtNLM"/>
    </source>
</evidence>
<dbReference type="NCBIfam" id="TIGR02595">
    <property type="entry name" value="PEP_CTERM"/>
    <property type="match status" value="1"/>
</dbReference>
<protein>
    <recommendedName>
        <fullName evidence="3">PEP-CTERM protein-sorting domain-containing protein</fullName>
    </recommendedName>
</protein>
<dbReference type="Proteomes" id="UP001374893">
    <property type="component" value="Chromosome"/>
</dbReference>
<organism evidence="1 2">
    <name type="scientific">Haloferula helveola</name>
    <dbReference type="NCBI Taxonomy" id="490095"/>
    <lineage>
        <taxon>Bacteria</taxon>
        <taxon>Pseudomonadati</taxon>
        <taxon>Verrucomicrobiota</taxon>
        <taxon>Verrucomicrobiia</taxon>
        <taxon>Verrucomicrobiales</taxon>
        <taxon>Verrucomicrobiaceae</taxon>
        <taxon>Haloferula</taxon>
    </lineage>
</organism>
<dbReference type="EMBL" id="AP024702">
    <property type="protein sequence ID" value="BCX47203.1"/>
    <property type="molecule type" value="Genomic_DNA"/>
</dbReference>
<sequence>MALVVVSGFVSGRADSAVLNFTNTTVNGIGQSTVTVQSTTYVAGTINNAIFRRPISSDDSKSGSGGFRDLYTVDSNSGAESGYNRDGVMDSKAANGFFPEITVGDLVADSTGLAYVFAIDTNEAGNATDKFISLDDFRIYVGGPTAPSPLPQDFAGVDSQLGVNVYAMNETGQDNHVLLDYSLYSGSGQMDLFVIVPKVFFDGFALDSQVYIYTEFGSYGDAPGFDPSAGPEQVSLAKVDSPPVNPFLTPIPEPSSLVLLLAGGALLFRRRR</sequence>
<reference evidence="1 2" key="1">
    <citation type="submission" date="2021-06" db="EMBL/GenBank/DDBJ databases">
        <title>Complete genome of Haloferula helveola possessing various polysaccharide degrading enzymes.</title>
        <authorList>
            <person name="Takami H."/>
            <person name="Huang C."/>
            <person name="Hamasaki K."/>
        </authorList>
    </citation>
    <scope>NUCLEOTIDE SEQUENCE [LARGE SCALE GENOMIC DNA]</scope>
    <source>
        <strain evidence="1 2">CN-1</strain>
    </source>
</reference>
<proteinExistence type="predicted"/>
<gene>
    <name evidence="1" type="ORF">HAHE_11110</name>
</gene>
<name>A0ABN6H2E0_9BACT</name>
<evidence type="ECO:0000313" key="2">
    <source>
        <dbReference type="Proteomes" id="UP001374893"/>
    </source>
</evidence>
<evidence type="ECO:0000313" key="1">
    <source>
        <dbReference type="EMBL" id="BCX47203.1"/>
    </source>
</evidence>